<feature type="transmembrane region" description="Helical" evidence="6">
    <location>
        <begin position="43"/>
        <end position="63"/>
    </location>
</feature>
<keyword evidence="3 6" id="KW-0812">Transmembrane</keyword>
<feature type="transmembrane region" description="Helical" evidence="6">
    <location>
        <begin position="127"/>
        <end position="146"/>
    </location>
</feature>
<evidence type="ECO:0000256" key="4">
    <source>
        <dbReference type="ARBA" id="ARBA00022989"/>
    </source>
</evidence>
<keyword evidence="4 6" id="KW-1133">Transmembrane helix</keyword>
<organism evidence="7 8">
    <name type="scientific">Candidatus Coprosoma intestinipullorum</name>
    <dbReference type="NCBI Taxonomy" id="2840752"/>
    <lineage>
        <taxon>Bacteria</taxon>
        <taxon>Bacillati</taxon>
        <taxon>Bacillota</taxon>
        <taxon>Bacillota incertae sedis</taxon>
        <taxon>Candidatus Coprosoma</taxon>
    </lineage>
</organism>
<evidence type="ECO:0000256" key="6">
    <source>
        <dbReference type="SAM" id="Phobius"/>
    </source>
</evidence>
<comment type="subcellular location">
    <subcellularLocation>
        <location evidence="1">Membrane</location>
        <topology evidence="1">Multi-pass membrane protein</topology>
    </subcellularLocation>
</comment>
<gene>
    <name evidence="7" type="ORF">IAB27_00105</name>
</gene>
<keyword evidence="5 6" id="KW-0472">Membrane</keyword>
<comment type="caution">
    <text evidence="7">The sequence shown here is derived from an EMBL/GenBank/DDBJ whole genome shotgun (WGS) entry which is preliminary data.</text>
</comment>
<dbReference type="PANTHER" id="PTHR10057:SF0">
    <property type="entry name" value="TRANSLOCATOR PROTEIN"/>
    <property type="match status" value="1"/>
</dbReference>
<feature type="transmembrane region" description="Helical" evidence="6">
    <location>
        <begin position="72"/>
        <end position="90"/>
    </location>
</feature>
<protein>
    <submittedName>
        <fullName evidence="7">Tryptophan-rich sensory protein</fullName>
    </submittedName>
</protein>
<evidence type="ECO:0000313" key="7">
    <source>
        <dbReference type="EMBL" id="HIQ90020.1"/>
    </source>
</evidence>
<evidence type="ECO:0000313" key="8">
    <source>
        <dbReference type="Proteomes" id="UP000886786"/>
    </source>
</evidence>
<dbReference type="InterPro" id="IPR004307">
    <property type="entry name" value="TspO_MBR"/>
</dbReference>
<comment type="similarity">
    <text evidence="2">Belongs to the TspO/BZRP family.</text>
</comment>
<dbReference type="GO" id="GO:0016020">
    <property type="term" value="C:membrane"/>
    <property type="evidence" value="ECO:0007669"/>
    <property type="project" value="UniProtKB-SubCell"/>
</dbReference>
<dbReference type="PIRSF" id="PIRSF005859">
    <property type="entry name" value="PBR"/>
    <property type="match status" value="1"/>
</dbReference>
<dbReference type="EMBL" id="DVFV01000004">
    <property type="protein sequence ID" value="HIQ90020.1"/>
    <property type="molecule type" value="Genomic_DNA"/>
</dbReference>
<dbReference type="FunFam" id="1.20.1260.100:FF:000001">
    <property type="entry name" value="translocator protein 2"/>
    <property type="match status" value="1"/>
</dbReference>
<dbReference type="PANTHER" id="PTHR10057">
    <property type="entry name" value="PERIPHERAL-TYPE BENZODIAZEPINE RECEPTOR"/>
    <property type="match status" value="1"/>
</dbReference>
<feature type="transmembrane region" description="Helical" evidence="6">
    <location>
        <begin position="7"/>
        <end position="28"/>
    </location>
</feature>
<dbReference type="Gene3D" id="1.20.1260.100">
    <property type="entry name" value="TspO/MBR protein"/>
    <property type="match status" value="1"/>
</dbReference>
<dbReference type="Proteomes" id="UP000886786">
    <property type="component" value="Unassembled WGS sequence"/>
</dbReference>
<dbReference type="InterPro" id="IPR038330">
    <property type="entry name" value="TspO/MBR-related_sf"/>
</dbReference>
<name>A0A9D0ZPT1_9FIRM</name>
<accession>A0A9D0ZPT1</accession>
<reference evidence="7" key="1">
    <citation type="submission" date="2020-10" db="EMBL/GenBank/DDBJ databases">
        <authorList>
            <person name="Gilroy R."/>
        </authorList>
    </citation>
    <scope>NUCLEOTIDE SEQUENCE</scope>
    <source>
        <strain evidence="7">CHK147-3167</strain>
    </source>
</reference>
<evidence type="ECO:0000256" key="2">
    <source>
        <dbReference type="ARBA" id="ARBA00007524"/>
    </source>
</evidence>
<evidence type="ECO:0000256" key="1">
    <source>
        <dbReference type="ARBA" id="ARBA00004141"/>
    </source>
</evidence>
<dbReference type="Pfam" id="PF03073">
    <property type="entry name" value="TspO_MBR"/>
    <property type="match status" value="1"/>
</dbReference>
<dbReference type="CDD" id="cd15904">
    <property type="entry name" value="TSPO_MBR"/>
    <property type="match status" value="1"/>
</dbReference>
<evidence type="ECO:0000256" key="3">
    <source>
        <dbReference type="ARBA" id="ARBA00022692"/>
    </source>
</evidence>
<dbReference type="AlphaFoldDB" id="A0A9D0ZPT1"/>
<feature type="transmembrane region" description="Helical" evidence="6">
    <location>
        <begin position="96"/>
        <end position="115"/>
    </location>
</feature>
<reference evidence="7" key="2">
    <citation type="journal article" date="2021" name="PeerJ">
        <title>Extensive microbial diversity within the chicken gut microbiome revealed by metagenomics and culture.</title>
        <authorList>
            <person name="Gilroy R."/>
            <person name="Ravi A."/>
            <person name="Getino M."/>
            <person name="Pursley I."/>
            <person name="Horton D.L."/>
            <person name="Alikhan N.F."/>
            <person name="Baker D."/>
            <person name="Gharbi K."/>
            <person name="Hall N."/>
            <person name="Watson M."/>
            <person name="Adriaenssens E.M."/>
            <person name="Foster-Nyarko E."/>
            <person name="Jarju S."/>
            <person name="Secka A."/>
            <person name="Antonio M."/>
            <person name="Oren A."/>
            <person name="Chaudhuri R.R."/>
            <person name="La Ragione R."/>
            <person name="Hildebrand F."/>
            <person name="Pallen M.J."/>
        </authorList>
    </citation>
    <scope>NUCLEOTIDE SEQUENCE</scope>
    <source>
        <strain evidence="7">CHK147-3167</strain>
    </source>
</reference>
<dbReference type="GO" id="GO:0033013">
    <property type="term" value="P:tetrapyrrole metabolic process"/>
    <property type="evidence" value="ECO:0007669"/>
    <property type="project" value="UniProtKB-ARBA"/>
</dbReference>
<sequence length="147" mass="17096">MNKFKLFIDILIPVAIGGIVGFIINPYIDYNSLVQPPLSPPSIVFPIVWTILYVLMGISYYLLKNPSKKEKIIYFVQLGVNALWSLFFFIGKFYLFSFIWIILLDVLVIFMIGIFYQNSKISGYLQIPYLIWILFATYLNLGIYVLN</sequence>
<evidence type="ECO:0000256" key="5">
    <source>
        <dbReference type="ARBA" id="ARBA00023136"/>
    </source>
</evidence>
<proteinExistence type="inferred from homology"/>